<sequence>MITTPSKSAHDGKIFTFLRLTARTVIPSMAPGATVGATQANELDLRRTHSDDRDDDGRACELIRTAPENTWVPTD</sequence>
<evidence type="ECO:0000256" key="1">
    <source>
        <dbReference type="SAM" id="MobiDB-lite"/>
    </source>
</evidence>
<reference evidence="3" key="1">
    <citation type="journal article" date="2019" name="Int. J. Syst. Evol. Microbiol.">
        <title>The Global Catalogue of Microorganisms (GCM) 10K type strain sequencing project: providing services to taxonomists for standard genome sequencing and annotation.</title>
        <authorList>
            <consortium name="The Broad Institute Genomics Platform"/>
            <consortium name="The Broad Institute Genome Sequencing Center for Infectious Disease"/>
            <person name="Wu L."/>
            <person name="Ma J."/>
        </authorList>
    </citation>
    <scope>NUCLEOTIDE SEQUENCE [LARGE SCALE GENOMIC DNA]</scope>
    <source>
        <strain evidence="3">JCM 17933</strain>
    </source>
</reference>
<dbReference type="Proteomes" id="UP001500503">
    <property type="component" value="Unassembled WGS sequence"/>
</dbReference>
<name>A0ABP8PBE8_9ACTN</name>
<proteinExistence type="predicted"/>
<keyword evidence="3" id="KW-1185">Reference proteome</keyword>
<organism evidence="2 3">
    <name type="scientific">Actinoallomurus oryzae</name>
    <dbReference type="NCBI Taxonomy" id="502180"/>
    <lineage>
        <taxon>Bacteria</taxon>
        <taxon>Bacillati</taxon>
        <taxon>Actinomycetota</taxon>
        <taxon>Actinomycetes</taxon>
        <taxon>Streptosporangiales</taxon>
        <taxon>Thermomonosporaceae</taxon>
        <taxon>Actinoallomurus</taxon>
    </lineage>
</organism>
<feature type="compositionally biased region" description="Basic and acidic residues" evidence="1">
    <location>
        <begin position="43"/>
        <end position="61"/>
    </location>
</feature>
<feature type="region of interest" description="Disordered" evidence="1">
    <location>
        <begin position="40"/>
        <end position="75"/>
    </location>
</feature>
<evidence type="ECO:0000313" key="3">
    <source>
        <dbReference type="Proteomes" id="UP001500503"/>
    </source>
</evidence>
<comment type="caution">
    <text evidence="2">The sequence shown here is derived from an EMBL/GenBank/DDBJ whole genome shotgun (WGS) entry which is preliminary data.</text>
</comment>
<dbReference type="EMBL" id="BAABHF010000009">
    <property type="protein sequence ID" value="GAA4483591.1"/>
    <property type="molecule type" value="Genomic_DNA"/>
</dbReference>
<evidence type="ECO:0000313" key="2">
    <source>
        <dbReference type="EMBL" id="GAA4483591.1"/>
    </source>
</evidence>
<accession>A0ABP8PBE8</accession>
<protein>
    <recommendedName>
        <fullName evidence="4">Excalibur calcium-binding domain-containing protein</fullName>
    </recommendedName>
</protein>
<evidence type="ECO:0008006" key="4">
    <source>
        <dbReference type="Google" id="ProtNLM"/>
    </source>
</evidence>
<gene>
    <name evidence="2" type="ORF">GCM10023191_005370</name>
</gene>